<reference evidence="1" key="2">
    <citation type="journal article" date="2015" name="Data Brief">
        <title>Shoot transcriptome of the giant reed, Arundo donax.</title>
        <authorList>
            <person name="Barrero R.A."/>
            <person name="Guerrero F.D."/>
            <person name="Moolhuijzen P."/>
            <person name="Goolsby J.A."/>
            <person name="Tidwell J."/>
            <person name="Bellgard S.E."/>
            <person name="Bellgard M.I."/>
        </authorList>
    </citation>
    <scope>NUCLEOTIDE SEQUENCE</scope>
    <source>
        <tissue evidence="1">Shoot tissue taken approximately 20 cm above the soil surface</tissue>
    </source>
</reference>
<name>A0A0A8YU59_ARUDO</name>
<dbReference type="EMBL" id="GBRH01267789">
    <property type="protein sequence ID" value="JAD30106.1"/>
    <property type="molecule type" value="Transcribed_RNA"/>
</dbReference>
<protein>
    <submittedName>
        <fullName evidence="1">Uncharacterized protein</fullName>
    </submittedName>
</protein>
<organism evidence="1">
    <name type="scientific">Arundo donax</name>
    <name type="common">Giant reed</name>
    <name type="synonym">Donax arundinaceus</name>
    <dbReference type="NCBI Taxonomy" id="35708"/>
    <lineage>
        <taxon>Eukaryota</taxon>
        <taxon>Viridiplantae</taxon>
        <taxon>Streptophyta</taxon>
        <taxon>Embryophyta</taxon>
        <taxon>Tracheophyta</taxon>
        <taxon>Spermatophyta</taxon>
        <taxon>Magnoliopsida</taxon>
        <taxon>Liliopsida</taxon>
        <taxon>Poales</taxon>
        <taxon>Poaceae</taxon>
        <taxon>PACMAD clade</taxon>
        <taxon>Arundinoideae</taxon>
        <taxon>Arundineae</taxon>
        <taxon>Arundo</taxon>
    </lineage>
</organism>
<sequence length="64" mass="7538">MQPYLFFQGGFSQIFGIKFHRLYIFTLQSYLTLGLDTTCFLLEDHFFCCSYLLLFLLLDRLGPA</sequence>
<reference evidence="1" key="1">
    <citation type="submission" date="2014-09" db="EMBL/GenBank/DDBJ databases">
        <authorList>
            <person name="Magalhaes I.L.F."/>
            <person name="Oliveira U."/>
            <person name="Santos F.R."/>
            <person name="Vidigal T.H.D.A."/>
            <person name="Brescovit A.D."/>
            <person name="Santos A.J."/>
        </authorList>
    </citation>
    <scope>NUCLEOTIDE SEQUENCE</scope>
    <source>
        <tissue evidence="1">Shoot tissue taken approximately 20 cm above the soil surface</tissue>
    </source>
</reference>
<proteinExistence type="predicted"/>
<accession>A0A0A8YU59</accession>
<dbReference type="AlphaFoldDB" id="A0A0A8YU59"/>
<evidence type="ECO:0000313" key="1">
    <source>
        <dbReference type="EMBL" id="JAD30106.1"/>
    </source>
</evidence>